<name>A0AAV7M214_PLEWA</name>
<evidence type="ECO:0000256" key="1">
    <source>
        <dbReference type="SAM" id="MobiDB-lite"/>
    </source>
</evidence>
<organism evidence="2 3">
    <name type="scientific">Pleurodeles waltl</name>
    <name type="common">Iberian ribbed newt</name>
    <dbReference type="NCBI Taxonomy" id="8319"/>
    <lineage>
        <taxon>Eukaryota</taxon>
        <taxon>Metazoa</taxon>
        <taxon>Chordata</taxon>
        <taxon>Craniata</taxon>
        <taxon>Vertebrata</taxon>
        <taxon>Euteleostomi</taxon>
        <taxon>Amphibia</taxon>
        <taxon>Batrachia</taxon>
        <taxon>Caudata</taxon>
        <taxon>Salamandroidea</taxon>
        <taxon>Salamandridae</taxon>
        <taxon>Pleurodelinae</taxon>
        <taxon>Pleurodeles</taxon>
    </lineage>
</organism>
<feature type="compositionally biased region" description="Basic and acidic residues" evidence="1">
    <location>
        <begin position="175"/>
        <end position="193"/>
    </location>
</feature>
<feature type="compositionally biased region" description="Basic and acidic residues" evidence="1">
    <location>
        <begin position="144"/>
        <end position="168"/>
    </location>
</feature>
<dbReference type="AlphaFoldDB" id="A0AAV7M214"/>
<proteinExistence type="predicted"/>
<dbReference type="Proteomes" id="UP001066276">
    <property type="component" value="Chromosome 10"/>
</dbReference>
<evidence type="ECO:0000313" key="3">
    <source>
        <dbReference type="Proteomes" id="UP001066276"/>
    </source>
</evidence>
<keyword evidence="3" id="KW-1185">Reference proteome</keyword>
<feature type="compositionally biased region" description="Acidic residues" evidence="1">
    <location>
        <begin position="72"/>
        <end position="89"/>
    </location>
</feature>
<protein>
    <submittedName>
        <fullName evidence="2">Uncharacterized protein</fullName>
    </submittedName>
</protein>
<comment type="caution">
    <text evidence="2">The sequence shown here is derived from an EMBL/GenBank/DDBJ whole genome shotgun (WGS) entry which is preliminary data.</text>
</comment>
<accession>A0AAV7M214</accession>
<feature type="region of interest" description="Disordered" evidence="1">
    <location>
        <begin position="69"/>
        <end position="236"/>
    </location>
</feature>
<dbReference type="EMBL" id="JANPWB010000014">
    <property type="protein sequence ID" value="KAJ1097184.1"/>
    <property type="molecule type" value="Genomic_DNA"/>
</dbReference>
<gene>
    <name evidence="2" type="ORF">NDU88_002310</name>
</gene>
<sequence length="236" mass="26543">MERTPFHFCPECHNKYPYTDQHLVCNLCLSPEHKEDTCEACRAFRSRKTLRDRRARRLQMASVPTGLKHMEEEEEAFSIEDSDSEEVDPEQTPKTVSKTSIHKTRVKTSKAQGTPPPTGHGLTRKIGDRALAPKKGLHVSKSSDSGRDTGTEHTRPRDTGSEQTRPRDVGSQQSRHRESGTEPSRHQEIDTPKSKKSVVGTEKSSRKGFDTETSGLGTEIKFLHRGTRPVLTNENT</sequence>
<reference evidence="2" key="1">
    <citation type="journal article" date="2022" name="bioRxiv">
        <title>Sequencing and chromosome-scale assembly of the giantPleurodeles waltlgenome.</title>
        <authorList>
            <person name="Brown T."/>
            <person name="Elewa A."/>
            <person name="Iarovenko S."/>
            <person name="Subramanian E."/>
            <person name="Araus A.J."/>
            <person name="Petzold A."/>
            <person name="Susuki M."/>
            <person name="Suzuki K.-i.T."/>
            <person name="Hayashi T."/>
            <person name="Toyoda A."/>
            <person name="Oliveira C."/>
            <person name="Osipova E."/>
            <person name="Leigh N.D."/>
            <person name="Simon A."/>
            <person name="Yun M.H."/>
        </authorList>
    </citation>
    <scope>NUCLEOTIDE SEQUENCE</scope>
    <source>
        <strain evidence="2">20211129_DDA</strain>
        <tissue evidence="2">Liver</tissue>
    </source>
</reference>
<evidence type="ECO:0000313" key="2">
    <source>
        <dbReference type="EMBL" id="KAJ1097184.1"/>
    </source>
</evidence>